<organism evidence="8 9">
    <name type="scientific">Parabacteroides distasonis</name>
    <dbReference type="NCBI Taxonomy" id="823"/>
    <lineage>
        <taxon>Bacteria</taxon>
        <taxon>Pseudomonadati</taxon>
        <taxon>Bacteroidota</taxon>
        <taxon>Bacteroidia</taxon>
        <taxon>Bacteroidales</taxon>
        <taxon>Tannerellaceae</taxon>
        <taxon>Parabacteroides</taxon>
    </lineage>
</organism>
<feature type="domain" description="Glycosyl hydrolase family 30 beta sandwich" evidence="7">
    <location>
        <begin position="428"/>
        <end position="473"/>
    </location>
</feature>
<evidence type="ECO:0000256" key="5">
    <source>
        <dbReference type="SAM" id="SignalP"/>
    </source>
</evidence>
<evidence type="ECO:0000259" key="7">
    <source>
        <dbReference type="Pfam" id="PF17189"/>
    </source>
</evidence>
<evidence type="ECO:0000256" key="3">
    <source>
        <dbReference type="ARBA" id="ARBA00022801"/>
    </source>
</evidence>
<evidence type="ECO:0000256" key="1">
    <source>
        <dbReference type="ARBA" id="ARBA00005382"/>
    </source>
</evidence>
<dbReference type="InterPro" id="IPR013780">
    <property type="entry name" value="Glyco_hydro_b"/>
</dbReference>
<dbReference type="Gene3D" id="2.60.40.1180">
    <property type="entry name" value="Golgi alpha-mannosidase II"/>
    <property type="match status" value="1"/>
</dbReference>
<dbReference type="PANTHER" id="PTHR11069">
    <property type="entry name" value="GLUCOSYLCERAMIDASE"/>
    <property type="match status" value="1"/>
</dbReference>
<dbReference type="SUPFAM" id="SSF51445">
    <property type="entry name" value="(Trans)glycosidases"/>
    <property type="match status" value="1"/>
</dbReference>
<gene>
    <name evidence="8" type="ORF">ERS852429_02398</name>
</gene>
<dbReference type="GO" id="GO:0006680">
    <property type="term" value="P:glucosylceramide catabolic process"/>
    <property type="evidence" value="ECO:0007669"/>
    <property type="project" value="TreeGrafter"/>
</dbReference>
<proteinExistence type="inferred from homology"/>
<dbReference type="Pfam" id="PF17189">
    <property type="entry name" value="Glyco_hydro_30C"/>
    <property type="match status" value="1"/>
</dbReference>
<evidence type="ECO:0000256" key="4">
    <source>
        <dbReference type="RuleBase" id="RU361188"/>
    </source>
</evidence>
<comment type="similarity">
    <text evidence="1 4">Belongs to the glycosyl hydrolase 30 family.</text>
</comment>
<feature type="domain" description="Glycosyl hydrolase family 30 TIM-barrel" evidence="6">
    <location>
        <begin position="209"/>
        <end position="412"/>
    </location>
</feature>
<keyword evidence="4" id="KW-0326">Glycosidase</keyword>
<evidence type="ECO:0000313" key="9">
    <source>
        <dbReference type="Proteomes" id="UP000095591"/>
    </source>
</evidence>
<dbReference type="InterPro" id="IPR017853">
    <property type="entry name" value="GH"/>
</dbReference>
<dbReference type="AlphaFoldDB" id="A0A173UWM1"/>
<dbReference type="InterPro" id="IPR033452">
    <property type="entry name" value="GH30_C"/>
</dbReference>
<name>A0A173UWM1_PARDI</name>
<dbReference type="PRINTS" id="PR00843">
    <property type="entry name" value="GLHYDRLASE30"/>
</dbReference>
<evidence type="ECO:0000256" key="2">
    <source>
        <dbReference type="ARBA" id="ARBA00022729"/>
    </source>
</evidence>
<evidence type="ECO:0000259" key="6">
    <source>
        <dbReference type="Pfam" id="PF02055"/>
    </source>
</evidence>
<feature type="chain" id="PRO_5008013365" evidence="5">
    <location>
        <begin position="24"/>
        <end position="476"/>
    </location>
</feature>
<feature type="signal peptide" evidence="5">
    <location>
        <begin position="1"/>
        <end position="23"/>
    </location>
</feature>
<dbReference type="EMBL" id="CYXP01000005">
    <property type="protein sequence ID" value="CUN19224.1"/>
    <property type="molecule type" value="Genomic_DNA"/>
</dbReference>
<reference evidence="8 9" key="1">
    <citation type="submission" date="2015-09" db="EMBL/GenBank/DDBJ databases">
        <authorList>
            <consortium name="Pathogen Informatics"/>
        </authorList>
    </citation>
    <scope>NUCLEOTIDE SEQUENCE [LARGE SCALE GENOMIC DNA]</scope>
    <source>
        <strain evidence="8 9">2789STDY5608872</strain>
    </source>
</reference>
<dbReference type="Proteomes" id="UP000095591">
    <property type="component" value="Unassembled WGS sequence"/>
</dbReference>
<dbReference type="Gene3D" id="3.20.20.80">
    <property type="entry name" value="Glycosidases"/>
    <property type="match status" value="1"/>
</dbReference>
<dbReference type="RefSeq" id="WP_044546451.1">
    <property type="nucleotide sequence ID" value="NZ_CDRH01000648.1"/>
</dbReference>
<accession>A0A173UWM1</accession>
<evidence type="ECO:0000313" key="8">
    <source>
        <dbReference type="EMBL" id="CUN19224.1"/>
    </source>
</evidence>
<dbReference type="GO" id="GO:0004348">
    <property type="term" value="F:glucosylceramidase activity"/>
    <property type="evidence" value="ECO:0007669"/>
    <property type="project" value="InterPro"/>
</dbReference>
<feature type="domain" description="Glycosyl hydrolase family 30 TIM-barrel" evidence="6">
    <location>
        <begin position="64"/>
        <end position="177"/>
    </location>
</feature>
<protein>
    <submittedName>
        <fullName evidence="8">O-Glycosyl hydrolase</fullName>
    </submittedName>
</protein>
<dbReference type="InterPro" id="IPR033453">
    <property type="entry name" value="Glyco_hydro_30_TIM-barrel"/>
</dbReference>
<dbReference type="PANTHER" id="PTHR11069:SF23">
    <property type="entry name" value="LYSOSOMAL ACID GLUCOSYLCERAMIDASE"/>
    <property type="match status" value="1"/>
</dbReference>
<dbReference type="InterPro" id="IPR001139">
    <property type="entry name" value="Glyco_hydro_30"/>
</dbReference>
<dbReference type="Pfam" id="PF02055">
    <property type="entry name" value="Glyco_hydro_30"/>
    <property type="match status" value="2"/>
</dbReference>
<keyword evidence="3 4" id="KW-0378">Hydrolase</keyword>
<sequence length="476" mass="53937">MKIPVFILSISLYLSSCSFTPRAEWVTTTENTPWAEQPDLISALADTIPNIDITILTEKHQQQIDGFGACFNELGWLSLSKLEPSVREEIMEELFFPGVGANFTICRMPVGANDFSRDWYSYDEVDGDFTMEHFTIANDQQTLIPFIKNAQKYQPDLRLWASPWCPPAWMKYNKHYASAYTGENYDEKYRNGLPADKVGHEGTDMFIQDSLYLKAYALYFSKFIEAYKKHGIPIFAVMPQNEFNSAQIFPSCCWTSASLANFIGNYLGSAMQVQGVDIMFGTMERANESLVDTVLTDPASGKYVKGVGFQWAGKGAIAGIHKRYPGLKLYQTEQECGDGKNDWKGAMYSWGLMRHFLDNGVSAYMYWNISLENGGISRWGWAQNSLVVVDPQTKSYRYTPEYYVMKHVSHYVQPGAYKLETEGAYTNLLAFRNPDNSIALIIANETSDDHSLSIRIGDRVYTPIVKAYSMNTLLVD</sequence>
<keyword evidence="2 5" id="KW-0732">Signal</keyword>
<dbReference type="GO" id="GO:0016020">
    <property type="term" value="C:membrane"/>
    <property type="evidence" value="ECO:0007669"/>
    <property type="project" value="GOC"/>
</dbReference>